<gene>
    <name evidence="1" type="ORF">FPZ11_05285</name>
</gene>
<dbReference type="RefSeq" id="WP_146318978.1">
    <property type="nucleotide sequence ID" value="NZ_CP042305.1"/>
</dbReference>
<dbReference type="EMBL" id="CP042305">
    <property type="protein sequence ID" value="QDZ14258.1"/>
    <property type="molecule type" value="Genomic_DNA"/>
</dbReference>
<organism evidence="1 2">
    <name type="scientific">Humibacter ginsenosidimutans</name>
    <dbReference type="NCBI Taxonomy" id="2599293"/>
    <lineage>
        <taxon>Bacteria</taxon>
        <taxon>Bacillati</taxon>
        <taxon>Actinomycetota</taxon>
        <taxon>Actinomycetes</taxon>
        <taxon>Micrococcales</taxon>
        <taxon>Microbacteriaceae</taxon>
        <taxon>Humibacter</taxon>
    </lineage>
</organism>
<name>A0A5B8M0C6_9MICO</name>
<proteinExistence type="predicted"/>
<evidence type="ECO:0000313" key="1">
    <source>
        <dbReference type="EMBL" id="QDZ14258.1"/>
    </source>
</evidence>
<protein>
    <submittedName>
        <fullName evidence="1">Uncharacterized protein</fullName>
    </submittedName>
</protein>
<reference evidence="1 2" key="1">
    <citation type="submission" date="2019-07" db="EMBL/GenBank/DDBJ databases">
        <title>Full genome sequence of Humibacter sp. WJ7-1.</title>
        <authorList>
            <person name="Im W.-T."/>
        </authorList>
    </citation>
    <scope>NUCLEOTIDE SEQUENCE [LARGE SCALE GENOMIC DNA]</scope>
    <source>
        <strain evidence="1 2">WJ7-1</strain>
    </source>
</reference>
<dbReference type="AlphaFoldDB" id="A0A5B8M0C6"/>
<sequence>MLNELECAAVFDYAQQISDQAPLVNGRSTNATCTITARLIEELRDEWDEESGTQRDTTGHDWYTVLFPDGGASGRWSYDELDAALNCMLYRDAPALLVQLDGDGDLARRWRAAHADDLLGGAAFWSLDCEPSNSEAVER</sequence>
<dbReference type="Proteomes" id="UP000320216">
    <property type="component" value="Chromosome"/>
</dbReference>
<evidence type="ECO:0000313" key="2">
    <source>
        <dbReference type="Proteomes" id="UP000320216"/>
    </source>
</evidence>
<accession>A0A5B8M0C6</accession>
<dbReference type="KEGG" id="huw:FPZ11_05285"/>
<keyword evidence="2" id="KW-1185">Reference proteome</keyword>